<dbReference type="InterPro" id="IPR006137">
    <property type="entry name" value="NADH_UbQ_OxRdtase-like_20kDa"/>
</dbReference>
<keyword evidence="4" id="KW-0479">Metal-binding</keyword>
<keyword evidence="3" id="KW-0004">4Fe-4S</keyword>
<gene>
    <name evidence="8" type="ORF">A2988_04230</name>
</gene>
<dbReference type="NCBIfam" id="NF005012">
    <property type="entry name" value="PRK06411.1"/>
    <property type="match status" value="1"/>
</dbReference>
<name>A0A1F5BVQ0_9BACT</name>
<dbReference type="Pfam" id="PF01058">
    <property type="entry name" value="Oxidored_q6"/>
    <property type="match status" value="1"/>
</dbReference>
<comment type="similarity">
    <text evidence="2">Belongs to the complex I 20 kDa subunit family.</text>
</comment>
<evidence type="ECO:0000313" key="8">
    <source>
        <dbReference type="EMBL" id="OGD34679.1"/>
    </source>
</evidence>
<evidence type="ECO:0000256" key="6">
    <source>
        <dbReference type="ARBA" id="ARBA00023014"/>
    </source>
</evidence>
<dbReference type="AlphaFoldDB" id="A0A1F5BVQ0"/>
<protein>
    <recommendedName>
        <fullName evidence="7">NADH:ubiquinone oxidoreductase-like 20kDa subunit domain-containing protein</fullName>
    </recommendedName>
</protein>
<comment type="caution">
    <text evidence="8">The sequence shown here is derived from an EMBL/GenBank/DDBJ whole genome shotgun (WGS) entry which is preliminary data.</text>
</comment>
<dbReference type="Gene3D" id="3.40.50.12280">
    <property type="match status" value="1"/>
</dbReference>
<evidence type="ECO:0000256" key="4">
    <source>
        <dbReference type="ARBA" id="ARBA00022723"/>
    </source>
</evidence>
<dbReference type="PANTHER" id="PTHR42989">
    <property type="entry name" value="HYDROGENASE-4 COMPONENT I"/>
    <property type="match status" value="1"/>
</dbReference>
<organism evidence="8 9">
    <name type="scientific">Candidatus Azambacteria bacterium RIFCSPLOWO2_01_FULL_46_25</name>
    <dbReference type="NCBI Taxonomy" id="1797298"/>
    <lineage>
        <taxon>Bacteria</taxon>
        <taxon>Candidatus Azamiibacteriota</taxon>
    </lineage>
</organism>
<dbReference type="EMBL" id="MEYS01000001">
    <property type="protein sequence ID" value="OGD34679.1"/>
    <property type="molecule type" value="Genomic_DNA"/>
</dbReference>
<evidence type="ECO:0000256" key="2">
    <source>
        <dbReference type="ARBA" id="ARBA00009173"/>
    </source>
</evidence>
<evidence type="ECO:0000256" key="1">
    <source>
        <dbReference type="ARBA" id="ARBA00001966"/>
    </source>
</evidence>
<comment type="cofactor">
    <cofactor evidence="1">
        <name>[4Fe-4S] cluster</name>
        <dbReference type="ChEBI" id="CHEBI:49883"/>
    </cofactor>
</comment>
<proteinExistence type="inferred from homology"/>
<dbReference type="InterPro" id="IPR006138">
    <property type="entry name" value="NADH_UQ_OxRdtase_20Kd_su"/>
</dbReference>
<dbReference type="SUPFAM" id="SSF56770">
    <property type="entry name" value="HydA/Nqo6-like"/>
    <property type="match status" value="1"/>
</dbReference>
<dbReference type="STRING" id="1797298.A2988_04230"/>
<dbReference type="GO" id="GO:0008137">
    <property type="term" value="F:NADH dehydrogenase (ubiquinone) activity"/>
    <property type="evidence" value="ECO:0007669"/>
    <property type="project" value="InterPro"/>
</dbReference>
<sequence length="180" mass="19369">MLDLYRKIFKTGTVTLRTEEIMKGFDDGEIELTGGRLKEQIKKLFGRSLAIRQVSAGSCNACEIEINALGNPYYDMERFGISIVASPRHADALLVTGPVTRALKDAVLRTYEATPDPKIVIACGSCACDGGVYKGSYATLDGVDKVIPVDVYIPGCPPTPKIILGALLSAFEQRTGVAKP</sequence>
<evidence type="ECO:0000256" key="5">
    <source>
        <dbReference type="ARBA" id="ARBA00023004"/>
    </source>
</evidence>
<accession>A0A1F5BVQ0</accession>
<evidence type="ECO:0000313" key="9">
    <source>
        <dbReference type="Proteomes" id="UP000176650"/>
    </source>
</evidence>
<keyword evidence="6" id="KW-0411">Iron-sulfur</keyword>
<dbReference type="GO" id="GO:0048038">
    <property type="term" value="F:quinone binding"/>
    <property type="evidence" value="ECO:0007669"/>
    <property type="project" value="InterPro"/>
</dbReference>
<dbReference type="GO" id="GO:0051539">
    <property type="term" value="F:4 iron, 4 sulfur cluster binding"/>
    <property type="evidence" value="ECO:0007669"/>
    <property type="project" value="UniProtKB-KW"/>
</dbReference>
<dbReference type="PANTHER" id="PTHR42989:SF1">
    <property type="entry name" value="FORMATE HYDROGENLYASE SUBUNIT 7-RELATED"/>
    <property type="match status" value="1"/>
</dbReference>
<dbReference type="GO" id="GO:0046872">
    <property type="term" value="F:metal ion binding"/>
    <property type="evidence" value="ECO:0007669"/>
    <property type="project" value="UniProtKB-KW"/>
</dbReference>
<dbReference type="InterPro" id="IPR052375">
    <property type="entry name" value="Complex_I_20kDa-like"/>
</dbReference>
<evidence type="ECO:0000259" key="7">
    <source>
        <dbReference type="Pfam" id="PF01058"/>
    </source>
</evidence>
<dbReference type="PROSITE" id="PS01150">
    <property type="entry name" value="COMPLEX1_20K"/>
    <property type="match status" value="1"/>
</dbReference>
<evidence type="ECO:0000256" key="3">
    <source>
        <dbReference type="ARBA" id="ARBA00022485"/>
    </source>
</evidence>
<feature type="domain" description="NADH:ubiquinone oxidoreductase-like 20kDa subunit" evidence="7">
    <location>
        <begin position="59"/>
        <end position="169"/>
    </location>
</feature>
<dbReference type="Proteomes" id="UP000176650">
    <property type="component" value="Unassembled WGS sequence"/>
</dbReference>
<keyword evidence="5" id="KW-0408">Iron</keyword>
<reference evidence="8 9" key="1">
    <citation type="journal article" date="2016" name="Nat. Commun.">
        <title>Thousands of microbial genomes shed light on interconnected biogeochemical processes in an aquifer system.</title>
        <authorList>
            <person name="Anantharaman K."/>
            <person name="Brown C.T."/>
            <person name="Hug L.A."/>
            <person name="Sharon I."/>
            <person name="Castelle C.J."/>
            <person name="Probst A.J."/>
            <person name="Thomas B.C."/>
            <person name="Singh A."/>
            <person name="Wilkins M.J."/>
            <person name="Karaoz U."/>
            <person name="Brodie E.L."/>
            <person name="Williams K.H."/>
            <person name="Hubbard S.S."/>
            <person name="Banfield J.F."/>
        </authorList>
    </citation>
    <scope>NUCLEOTIDE SEQUENCE [LARGE SCALE GENOMIC DNA]</scope>
</reference>